<dbReference type="InterPro" id="IPR003682">
    <property type="entry name" value="rRNA_ssu_MeTfrase_G"/>
</dbReference>
<dbReference type="EMBL" id="CAADFJ010000220">
    <property type="protein sequence ID" value="VFK04921.1"/>
    <property type="molecule type" value="Genomic_DNA"/>
</dbReference>
<evidence type="ECO:0000256" key="1">
    <source>
        <dbReference type="ARBA" id="ARBA00022490"/>
    </source>
</evidence>
<accession>A0A450VJK8</accession>
<feature type="binding site" evidence="6">
    <location>
        <position position="84"/>
    </location>
    <ligand>
        <name>S-adenosyl-L-methionine</name>
        <dbReference type="ChEBI" id="CHEBI:59789"/>
    </ligand>
</feature>
<comment type="caution">
    <text evidence="6">Lacks conserved residue(s) required for the propagation of feature annotation.</text>
</comment>
<dbReference type="SUPFAM" id="SSF53335">
    <property type="entry name" value="S-adenosyl-L-methionine-dependent methyltransferases"/>
    <property type="match status" value="1"/>
</dbReference>
<evidence type="ECO:0000256" key="3">
    <source>
        <dbReference type="ARBA" id="ARBA00022603"/>
    </source>
</evidence>
<feature type="binding site" evidence="6">
    <location>
        <begin position="130"/>
        <end position="131"/>
    </location>
    <ligand>
        <name>S-adenosyl-L-methionine</name>
        <dbReference type="ChEBI" id="CHEBI:59789"/>
    </ligand>
</feature>
<dbReference type="EMBL" id="CAADFI010000216">
    <property type="protein sequence ID" value="VFK01042.1"/>
    <property type="molecule type" value="Genomic_DNA"/>
</dbReference>
<keyword evidence="1 6" id="KW-0963">Cytoplasm</keyword>
<dbReference type="PANTHER" id="PTHR31760:SF0">
    <property type="entry name" value="S-ADENOSYL-L-METHIONINE-DEPENDENT METHYLTRANSFERASES SUPERFAMILY PROTEIN"/>
    <property type="match status" value="1"/>
</dbReference>
<dbReference type="PIRSF" id="PIRSF003078">
    <property type="entry name" value="GidB"/>
    <property type="match status" value="1"/>
</dbReference>
<evidence type="ECO:0000313" key="7">
    <source>
        <dbReference type="EMBL" id="VFK00987.1"/>
    </source>
</evidence>
<feature type="binding site" evidence="6">
    <location>
        <position position="145"/>
    </location>
    <ligand>
        <name>S-adenosyl-L-methionine</name>
        <dbReference type="ChEBI" id="CHEBI:59789"/>
    </ligand>
</feature>
<gene>
    <name evidence="6" type="primary">rsmG</name>
    <name evidence="7" type="ORF">BECKH772A_GA0070896_102094</name>
    <name evidence="8" type="ORF">BECKH772B_GA0070898_102164</name>
    <name evidence="9" type="ORF">BECKH772C_GA0070978_102204</name>
</gene>
<comment type="function">
    <text evidence="6">Specifically methylates the N7 position of guanine in position 527 of 16S rRNA.</text>
</comment>
<keyword evidence="4 6" id="KW-0808">Transferase</keyword>
<evidence type="ECO:0000256" key="6">
    <source>
        <dbReference type="HAMAP-Rule" id="MF_00074"/>
    </source>
</evidence>
<keyword evidence="2 6" id="KW-0698">rRNA processing</keyword>
<evidence type="ECO:0000313" key="8">
    <source>
        <dbReference type="EMBL" id="VFK01042.1"/>
    </source>
</evidence>
<organism evidence="9">
    <name type="scientific">Candidatus Kentrum eta</name>
    <dbReference type="NCBI Taxonomy" id="2126337"/>
    <lineage>
        <taxon>Bacteria</taxon>
        <taxon>Pseudomonadati</taxon>
        <taxon>Pseudomonadota</taxon>
        <taxon>Gammaproteobacteria</taxon>
        <taxon>Candidatus Kentrum</taxon>
    </lineage>
</organism>
<dbReference type="CDD" id="cd02440">
    <property type="entry name" value="AdoMet_MTases"/>
    <property type="match status" value="1"/>
</dbReference>
<dbReference type="GO" id="GO:0005829">
    <property type="term" value="C:cytosol"/>
    <property type="evidence" value="ECO:0007669"/>
    <property type="project" value="TreeGrafter"/>
</dbReference>
<comment type="similarity">
    <text evidence="6">Belongs to the methyltransferase superfamily. RNA methyltransferase RsmG family.</text>
</comment>
<keyword evidence="3 6" id="KW-0489">Methyltransferase</keyword>
<evidence type="ECO:0000313" key="9">
    <source>
        <dbReference type="EMBL" id="VFK04921.1"/>
    </source>
</evidence>
<dbReference type="AlphaFoldDB" id="A0A450VJK8"/>
<dbReference type="EMBL" id="CAADFG010000209">
    <property type="protein sequence ID" value="VFK00987.1"/>
    <property type="molecule type" value="Genomic_DNA"/>
</dbReference>
<evidence type="ECO:0000256" key="2">
    <source>
        <dbReference type="ARBA" id="ARBA00022552"/>
    </source>
</evidence>
<evidence type="ECO:0000256" key="5">
    <source>
        <dbReference type="ARBA" id="ARBA00022691"/>
    </source>
</evidence>
<dbReference type="PANTHER" id="PTHR31760">
    <property type="entry name" value="S-ADENOSYL-L-METHIONINE-DEPENDENT METHYLTRANSFERASES SUPERFAMILY PROTEIN"/>
    <property type="match status" value="1"/>
</dbReference>
<dbReference type="GO" id="GO:0070043">
    <property type="term" value="F:rRNA (guanine-N7-)-methyltransferase activity"/>
    <property type="evidence" value="ECO:0007669"/>
    <property type="project" value="UniProtKB-UniRule"/>
</dbReference>
<dbReference type="NCBIfam" id="TIGR00138">
    <property type="entry name" value="rsmG_gidB"/>
    <property type="match status" value="1"/>
</dbReference>
<sequence>MPNHKAVEQYLTQCLAQTNLSIDEAACRGLVHYVELLVQWNRAYNLTSIRDPMEIVRRHILDSLVILPYLYGTRLLDLGTGAGLPGMILAIARPDVECVLLDGNGKKTRFCIQAAMALGLLNVEVLCERVEKYTPEILFSTVTARAFGHLSVLWNHAQRLLVPRGRLLAMKGTVQEAGSSTALKGKTSKTPTMIALTVPDLAAERHLMIVEHE</sequence>
<name>A0A450VJK8_9GAMM</name>
<keyword evidence="5 6" id="KW-0949">S-adenosyl-L-methionine</keyword>
<dbReference type="EC" id="2.1.1.170" evidence="6"/>
<comment type="catalytic activity">
    <reaction evidence="6">
        <text>guanosine(527) in 16S rRNA + S-adenosyl-L-methionine = N(7)-methylguanosine(527) in 16S rRNA + S-adenosyl-L-homocysteine</text>
        <dbReference type="Rhea" id="RHEA:42732"/>
        <dbReference type="Rhea" id="RHEA-COMP:10209"/>
        <dbReference type="Rhea" id="RHEA-COMP:10210"/>
        <dbReference type="ChEBI" id="CHEBI:57856"/>
        <dbReference type="ChEBI" id="CHEBI:59789"/>
        <dbReference type="ChEBI" id="CHEBI:74269"/>
        <dbReference type="ChEBI" id="CHEBI:74480"/>
        <dbReference type="EC" id="2.1.1.170"/>
    </reaction>
</comment>
<dbReference type="Gene3D" id="3.40.50.150">
    <property type="entry name" value="Vaccinia Virus protein VP39"/>
    <property type="match status" value="1"/>
</dbReference>
<evidence type="ECO:0000256" key="4">
    <source>
        <dbReference type="ARBA" id="ARBA00022679"/>
    </source>
</evidence>
<comment type="subcellular location">
    <subcellularLocation>
        <location evidence="6">Cytoplasm</location>
    </subcellularLocation>
</comment>
<reference evidence="9" key="1">
    <citation type="submission" date="2019-02" db="EMBL/GenBank/DDBJ databases">
        <authorList>
            <person name="Gruber-Vodicka R. H."/>
            <person name="Seah K. B. B."/>
        </authorList>
    </citation>
    <scope>NUCLEOTIDE SEQUENCE</scope>
    <source>
        <strain evidence="9">BECK_SA2B12</strain>
        <strain evidence="7">BECK_SA2B15</strain>
        <strain evidence="8">BECK_SA2B20</strain>
    </source>
</reference>
<dbReference type="InterPro" id="IPR029063">
    <property type="entry name" value="SAM-dependent_MTases_sf"/>
</dbReference>
<dbReference type="HAMAP" id="MF_00074">
    <property type="entry name" value="16SrRNA_methyltr_G"/>
    <property type="match status" value="1"/>
</dbReference>
<protein>
    <recommendedName>
        <fullName evidence="6">Ribosomal RNA small subunit methyltransferase G</fullName>
        <ecNumber evidence="6">2.1.1.170</ecNumber>
    </recommendedName>
    <alternativeName>
        <fullName evidence="6">16S rRNA 7-methylguanosine methyltransferase</fullName>
        <shortName evidence="6">16S rRNA m7G methyltransferase</shortName>
    </alternativeName>
</protein>
<dbReference type="Pfam" id="PF02527">
    <property type="entry name" value="GidB"/>
    <property type="match status" value="1"/>
</dbReference>
<feature type="binding site" evidence="6">
    <location>
        <position position="79"/>
    </location>
    <ligand>
        <name>S-adenosyl-L-methionine</name>
        <dbReference type="ChEBI" id="CHEBI:59789"/>
    </ligand>
</feature>
<proteinExistence type="inferred from homology"/>